<reference evidence="1 2" key="1">
    <citation type="submission" date="2015-04" db="EMBL/GenBank/DDBJ databases">
        <authorList>
            <person name="Syromyatnikov M.Y."/>
            <person name="Popov V.N."/>
        </authorList>
    </citation>
    <scope>NUCLEOTIDE SEQUENCE [LARGE SCALE GENOMIC DNA]</scope>
</reference>
<keyword evidence="2" id="KW-1185">Reference proteome</keyword>
<name>A0A1J1HY55_9DIPT</name>
<gene>
    <name evidence="1" type="ORF">CLUMA_CG005129</name>
</gene>
<dbReference type="EMBL" id="CVRI01000021">
    <property type="protein sequence ID" value="CRK91462.1"/>
    <property type="molecule type" value="Genomic_DNA"/>
</dbReference>
<sequence length="101" mass="12178">MIENERNQKLSLYDKLEEELFHHQIPPTRQEGIWPTKYLPNIRYVICRRSWAIQEFFGPPIQLSDPKFQNNLQVTLKKRSRGFENIFLTKMTKSENDLQNL</sequence>
<organism evidence="1 2">
    <name type="scientific">Clunio marinus</name>
    <dbReference type="NCBI Taxonomy" id="568069"/>
    <lineage>
        <taxon>Eukaryota</taxon>
        <taxon>Metazoa</taxon>
        <taxon>Ecdysozoa</taxon>
        <taxon>Arthropoda</taxon>
        <taxon>Hexapoda</taxon>
        <taxon>Insecta</taxon>
        <taxon>Pterygota</taxon>
        <taxon>Neoptera</taxon>
        <taxon>Endopterygota</taxon>
        <taxon>Diptera</taxon>
        <taxon>Nematocera</taxon>
        <taxon>Chironomoidea</taxon>
        <taxon>Chironomidae</taxon>
        <taxon>Clunio</taxon>
    </lineage>
</organism>
<protein>
    <submittedName>
        <fullName evidence="1">CLUMA_CG005129, isoform A</fullName>
    </submittedName>
</protein>
<proteinExistence type="predicted"/>
<accession>A0A1J1HY55</accession>
<dbReference type="AlphaFoldDB" id="A0A1J1HY55"/>
<dbReference type="Proteomes" id="UP000183832">
    <property type="component" value="Unassembled WGS sequence"/>
</dbReference>
<evidence type="ECO:0000313" key="1">
    <source>
        <dbReference type="EMBL" id="CRK91462.1"/>
    </source>
</evidence>
<evidence type="ECO:0000313" key="2">
    <source>
        <dbReference type="Proteomes" id="UP000183832"/>
    </source>
</evidence>